<dbReference type="InterPro" id="IPR005064">
    <property type="entry name" value="BUG"/>
</dbReference>
<dbReference type="Gene3D" id="3.40.190.150">
    <property type="entry name" value="Bordetella uptake gene, domain 1"/>
    <property type="match status" value="1"/>
</dbReference>
<gene>
    <name evidence="3" type="ORF">CYJ10_16355</name>
</gene>
<evidence type="ECO:0000256" key="2">
    <source>
        <dbReference type="SAM" id="SignalP"/>
    </source>
</evidence>
<evidence type="ECO:0000256" key="1">
    <source>
        <dbReference type="ARBA" id="ARBA00006987"/>
    </source>
</evidence>
<dbReference type="Proteomes" id="UP000234341">
    <property type="component" value="Unassembled WGS sequence"/>
</dbReference>
<keyword evidence="2" id="KW-0732">Signal</keyword>
<protein>
    <submittedName>
        <fullName evidence="3">ABC transporter substrate-binding protein</fullName>
    </submittedName>
</protein>
<dbReference type="EMBL" id="PJRP01000007">
    <property type="protein sequence ID" value="PLP99401.1"/>
    <property type="molecule type" value="Genomic_DNA"/>
</dbReference>
<dbReference type="PANTHER" id="PTHR42928">
    <property type="entry name" value="TRICARBOXYLATE-BINDING PROTEIN"/>
    <property type="match status" value="1"/>
</dbReference>
<dbReference type="Gene3D" id="3.40.190.10">
    <property type="entry name" value="Periplasmic binding protein-like II"/>
    <property type="match status" value="1"/>
</dbReference>
<organism evidence="3 4">
    <name type="scientific">Cupriavidus pauculus</name>
    <dbReference type="NCBI Taxonomy" id="82633"/>
    <lineage>
        <taxon>Bacteria</taxon>
        <taxon>Pseudomonadati</taxon>
        <taxon>Pseudomonadota</taxon>
        <taxon>Betaproteobacteria</taxon>
        <taxon>Burkholderiales</taxon>
        <taxon>Burkholderiaceae</taxon>
        <taxon>Cupriavidus</taxon>
    </lineage>
</organism>
<reference evidence="3 4" key="1">
    <citation type="submission" date="2017-12" db="EMBL/GenBank/DDBJ databases">
        <title>Genome sequence of the active heterotrophic nitrifier-denitrifier, Cupriavidus pauculus UM1.</title>
        <authorList>
            <person name="Putonti C."/>
            <person name="Castignetti D."/>
        </authorList>
    </citation>
    <scope>NUCLEOTIDE SEQUENCE [LARGE SCALE GENOMIC DNA]</scope>
    <source>
        <strain evidence="3 4">UM1</strain>
    </source>
</reference>
<dbReference type="OrthoDB" id="8678477at2"/>
<evidence type="ECO:0000313" key="3">
    <source>
        <dbReference type="EMBL" id="PLP99401.1"/>
    </source>
</evidence>
<dbReference type="RefSeq" id="WP_101682547.1">
    <property type="nucleotide sequence ID" value="NZ_PJRP01000007.1"/>
</dbReference>
<dbReference type="PANTHER" id="PTHR42928:SF5">
    <property type="entry name" value="BLR1237 PROTEIN"/>
    <property type="match status" value="1"/>
</dbReference>
<dbReference type="STRING" id="82633.GCA_000974605_01735"/>
<proteinExistence type="inferred from homology"/>
<dbReference type="Pfam" id="PF03401">
    <property type="entry name" value="TctC"/>
    <property type="match status" value="1"/>
</dbReference>
<dbReference type="PIRSF" id="PIRSF017082">
    <property type="entry name" value="YflP"/>
    <property type="match status" value="1"/>
</dbReference>
<comment type="caution">
    <text evidence="3">The sequence shown here is derived from an EMBL/GenBank/DDBJ whole genome shotgun (WGS) entry which is preliminary data.</text>
</comment>
<sequence length="333" mass="34599">MKPNFVRRVILGAIGAAVGTAALLSTAPSIAQGNYPSKPITIVVAYPAGGDTDVLARLMAEKLAARLKQSVVVENRTGAAGTIGSAYVARAAADGYTLLLAPNTVSIAPLVLKAGTGASYDVLNDLTPIAELGTQSLFVVVNKTSGIAKMSDLVARAKAGKLETYATPGNGSPMHIMGELFNKSANVKIAQVPYRGTAPAIVDVLGGQVPMTYVTYGAVAQYVGNGSLVPLAVADQKRSPFAPNVPTLAELGYKDVDIGAWQALLGPKNLPPEIVRMLNSHVNDILKQPDVVARMATIAVTPVGGEPAVLQKLIAADFARYTKLVKEFAIQAD</sequence>
<dbReference type="InterPro" id="IPR042100">
    <property type="entry name" value="Bug_dom1"/>
</dbReference>
<feature type="chain" id="PRO_5014672225" evidence="2">
    <location>
        <begin position="32"/>
        <end position="333"/>
    </location>
</feature>
<dbReference type="CDD" id="cd13578">
    <property type="entry name" value="PBP2_Bug27"/>
    <property type="match status" value="1"/>
</dbReference>
<evidence type="ECO:0000313" key="4">
    <source>
        <dbReference type="Proteomes" id="UP000234341"/>
    </source>
</evidence>
<comment type="similarity">
    <text evidence="1">Belongs to the UPF0065 (bug) family.</text>
</comment>
<dbReference type="SUPFAM" id="SSF53850">
    <property type="entry name" value="Periplasmic binding protein-like II"/>
    <property type="match status" value="1"/>
</dbReference>
<accession>A0A2N5CB28</accession>
<feature type="signal peptide" evidence="2">
    <location>
        <begin position="1"/>
        <end position="31"/>
    </location>
</feature>
<name>A0A2N5CB28_9BURK</name>
<dbReference type="AlphaFoldDB" id="A0A2N5CB28"/>